<reference evidence="2" key="1">
    <citation type="submission" date="2018-05" db="EMBL/GenBank/DDBJ databases">
        <authorList>
            <person name="Lanie J.A."/>
            <person name="Ng W.-L."/>
            <person name="Kazmierczak K.M."/>
            <person name="Andrzejewski T.M."/>
            <person name="Davidsen T.M."/>
            <person name="Wayne K.J."/>
            <person name="Tettelin H."/>
            <person name="Glass J.I."/>
            <person name="Rusch D."/>
            <person name="Podicherti R."/>
            <person name="Tsui H.-C.T."/>
            <person name="Winkler M.E."/>
        </authorList>
    </citation>
    <scope>NUCLEOTIDE SEQUENCE</scope>
</reference>
<dbReference type="InterPro" id="IPR036866">
    <property type="entry name" value="RibonucZ/Hydroxyglut_hydro"/>
</dbReference>
<dbReference type="AlphaFoldDB" id="A0A382FYR2"/>
<feature type="non-terminal residue" evidence="2">
    <location>
        <position position="1"/>
    </location>
</feature>
<dbReference type="SUPFAM" id="SSF56281">
    <property type="entry name" value="Metallo-hydrolase/oxidoreductase"/>
    <property type="match status" value="1"/>
</dbReference>
<dbReference type="Gene3D" id="3.60.15.10">
    <property type="entry name" value="Ribonuclease Z/Hydroxyacylglutathione hydrolase-like"/>
    <property type="match status" value="1"/>
</dbReference>
<dbReference type="Pfam" id="PF12706">
    <property type="entry name" value="Lactamase_B_2"/>
    <property type="match status" value="1"/>
</dbReference>
<accession>A0A382FYR2</accession>
<organism evidence="2">
    <name type="scientific">marine metagenome</name>
    <dbReference type="NCBI Taxonomy" id="408172"/>
    <lineage>
        <taxon>unclassified sequences</taxon>
        <taxon>metagenomes</taxon>
        <taxon>ecological metagenomes</taxon>
    </lineage>
</organism>
<dbReference type="InterPro" id="IPR001279">
    <property type="entry name" value="Metallo-B-lactamas"/>
</dbReference>
<proteinExistence type="predicted"/>
<name>A0A382FYR2_9ZZZZ</name>
<dbReference type="EMBL" id="UINC01052330">
    <property type="protein sequence ID" value="SVB67534.1"/>
    <property type="molecule type" value="Genomic_DNA"/>
</dbReference>
<evidence type="ECO:0000313" key="2">
    <source>
        <dbReference type="EMBL" id="SVB67534.1"/>
    </source>
</evidence>
<sequence>NVQDAGLPHIGCDEKICINAFNEKKQYYVTSLALVDTENKEYSLFDVTPDISDQLRMLDNDIFSEFLLPKDIFITHAHIGHYAGLMYFGREALGSKGVKVNVLPRMYDFISLNGPWSQLVSLKNIALNKINFRDNIEIKPNLSVVPIEVPHRDEFSETAAFLILGPNKTALFLPDIDKWDKWSMNIVEMLSNVDYAFIDATFYSNTEINRNIEEIPHPLVMETMDLLSDLPYEQRNKVYFIHMNHTNQMLDINSDISKNILKKGF</sequence>
<protein>
    <recommendedName>
        <fullName evidence="1">Metallo-beta-lactamase domain-containing protein</fullName>
    </recommendedName>
</protein>
<feature type="non-terminal residue" evidence="2">
    <location>
        <position position="265"/>
    </location>
</feature>
<feature type="domain" description="Metallo-beta-lactamase" evidence="1">
    <location>
        <begin position="70"/>
        <end position="243"/>
    </location>
</feature>
<evidence type="ECO:0000259" key="1">
    <source>
        <dbReference type="Pfam" id="PF12706"/>
    </source>
</evidence>
<gene>
    <name evidence="2" type="ORF">METZ01_LOCUS220388</name>
</gene>